<keyword evidence="6" id="KW-1185">Reference proteome</keyword>
<dbReference type="InterPro" id="IPR013785">
    <property type="entry name" value="Aldolase_TIM"/>
</dbReference>
<dbReference type="PATRIC" id="fig|568816.4.peg.540"/>
<dbReference type="STRING" id="568816.Acin_0559"/>
<accession>G4Q3S6</accession>
<evidence type="ECO:0000313" key="6">
    <source>
        <dbReference type="Proteomes" id="UP000007093"/>
    </source>
</evidence>
<dbReference type="SFLD" id="SFLDS00029">
    <property type="entry name" value="Radical_SAM"/>
    <property type="match status" value="1"/>
</dbReference>
<organism evidence="5 6">
    <name type="scientific">Acidaminococcus intestini (strain RyC-MR95)</name>
    <dbReference type="NCBI Taxonomy" id="568816"/>
    <lineage>
        <taxon>Bacteria</taxon>
        <taxon>Bacillati</taxon>
        <taxon>Bacillota</taxon>
        <taxon>Negativicutes</taxon>
        <taxon>Acidaminococcales</taxon>
        <taxon>Acidaminococcaceae</taxon>
        <taxon>Acidaminococcus</taxon>
    </lineage>
</organism>
<name>G4Q3S6_ACIIR</name>
<dbReference type="KEGG" id="ain:Acin_0559"/>
<dbReference type="EMBL" id="CP003058">
    <property type="protein sequence ID" value="AEQ21799.1"/>
    <property type="molecule type" value="Genomic_DNA"/>
</dbReference>
<evidence type="ECO:0008006" key="7">
    <source>
        <dbReference type="Google" id="ProtNLM"/>
    </source>
</evidence>
<dbReference type="GO" id="GO:0003824">
    <property type="term" value="F:catalytic activity"/>
    <property type="evidence" value="ECO:0007669"/>
    <property type="project" value="InterPro"/>
</dbReference>
<dbReference type="HOGENOM" id="CLU_926681_0_0_9"/>
<keyword evidence="4" id="KW-0411">Iron-sulfur</keyword>
<protein>
    <recommendedName>
        <fullName evidence="7">Radical SAM core domain-containing protein</fullName>
    </recommendedName>
</protein>
<reference evidence="5 6" key="1">
    <citation type="journal article" date="2011" name="J. Bacteriol.">
        <title>Complete genome sequence of Acidaminococcus intestini RYC-MR95, a Gram-negative bacterium from the phylum Firmicutes.</title>
        <authorList>
            <person name="D'Auria G."/>
            <person name="Galan J.C."/>
            <person name="Rodriguez-Alcayna M."/>
            <person name="Moya A."/>
            <person name="Baquero F."/>
            <person name="Latorre A."/>
        </authorList>
    </citation>
    <scope>NUCLEOTIDE SEQUENCE [LARGE SCALE GENOMIC DNA]</scope>
    <source>
        <strain evidence="5 6">RyC-MR95</strain>
    </source>
</reference>
<evidence type="ECO:0000256" key="2">
    <source>
        <dbReference type="ARBA" id="ARBA00022723"/>
    </source>
</evidence>
<dbReference type="GO" id="GO:0051536">
    <property type="term" value="F:iron-sulfur cluster binding"/>
    <property type="evidence" value="ECO:0007669"/>
    <property type="project" value="UniProtKB-KW"/>
</dbReference>
<dbReference type="Gene3D" id="3.20.20.70">
    <property type="entry name" value="Aldolase class I"/>
    <property type="match status" value="1"/>
</dbReference>
<dbReference type="SUPFAM" id="SSF102114">
    <property type="entry name" value="Radical SAM enzymes"/>
    <property type="match status" value="1"/>
</dbReference>
<keyword evidence="2" id="KW-0479">Metal-binding</keyword>
<dbReference type="Pfam" id="PF13353">
    <property type="entry name" value="Fer4_12"/>
    <property type="match status" value="1"/>
</dbReference>
<dbReference type="InterPro" id="IPR058240">
    <property type="entry name" value="rSAM_sf"/>
</dbReference>
<gene>
    <name evidence="5" type="ordered locus">Acin_0559</name>
</gene>
<evidence type="ECO:0000256" key="1">
    <source>
        <dbReference type="ARBA" id="ARBA00022691"/>
    </source>
</evidence>
<dbReference type="InterPro" id="IPR007197">
    <property type="entry name" value="rSAM"/>
</dbReference>
<dbReference type="Proteomes" id="UP000007093">
    <property type="component" value="Chromosome"/>
</dbReference>
<evidence type="ECO:0000313" key="5">
    <source>
        <dbReference type="EMBL" id="AEQ21799.1"/>
    </source>
</evidence>
<dbReference type="eggNOG" id="COG0535">
    <property type="taxonomic scope" value="Bacteria"/>
</dbReference>
<keyword evidence="1" id="KW-0949">S-adenosyl-L-methionine</keyword>
<dbReference type="GO" id="GO:0046872">
    <property type="term" value="F:metal ion binding"/>
    <property type="evidence" value="ECO:0007669"/>
    <property type="project" value="UniProtKB-KW"/>
</dbReference>
<proteinExistence type="predicted"/>
<sequence>MSTGRRFWRLKLKKVEGILMITRTLDAKLAAAAKSFPYKTREGGATVTVFVPYDCKNNCPFCVNKEEYADCTGFSLEAIKKSMETMDRLTPYCDFVFTGGEPLANLESLQQMLDKVSLTHKVYINTTLPVSQTQTEEEILAFLERNKQKITCLNISRHMQHFVQESNDSLLEKLPVRFRINCVLYKNYPKEQLVPFMERFRKVHAPSIQFRFDYTETTPENLYDRQGDKILQDLRKVARYTGLDGCRMRCGFHFTYKDLELVYHKTLPYSTIFEKDSDGRDCAILYDILIKQTGRIDSDWDGTVLDVEKYSRVTFEPYDLKWLEKVAEPGAKAAAALNFSPVTCSLS</sequence>
<dbReference type="InParanoid" id="G4Q3S6"/>
<evidence type="ECO:0000256" key="4">
    <source>
        <dbReference type="ARBA" id="ARBA00023014"/>
    </source>
</evidence>
<evidence type="ECO:0000256" key="3">
    <source>
        <dbReference type="ARBA" id="ARBA00023004"/>
    </source>
</evidence>
<dbReference type="AlphaFoldDB" id="G4Q3S6"/>
<keyword evidence="3" id="KW-0408">Iron</keyword>